<evidence type="ECO:0000259" key="3">
    <source>
        <dbReference type="Pfam" id="PF05532"/>
    </source>
</evidence>
<name>A0ABZ2LNV4_9BACT</name>
<reference evidence="4 5" key="1">
    <citation type="submission" date="2021-12" db="EMBL/GenBank/DDBJ databases">
        <title>Discovery of the Pendulisporaceae a myxobacterial family with distinct sporulation behavior and unique specialized metabolism.</title>
        <authorList>
            <person name="Garcia R."/>
            <person name="Popoff A."/>
            <person name="Bader C.D."/>
            <person name="Loehr J."/>
            <person name="Walesch S."/>
            <person name="Walt C."/>
            <person name="Boldt J."/>
            <person name="Bunk B."/>
            <person name="Haeckl F.J.F.P.J."/>
            <person name="Gunesch A.P."/>
            <person name="Birkelbach J."/>
            <person name="Nuebel U."/>
            <person name="Pietschmann T."/>
            <person name="Bach T."/>
            <person name="Mueller R."/>
        </authorList>
    </citation>
    <scope>NUCLEOTIDE SEQUENCE [LARGE SCALE GENOMIC DNA]</scope>
    <source>
        <strain evidence="4 5">MSr11954</strain>
    </source>
</reference>
<feature type="domain" description="CsbD-like" evidence="3">
    <location>
        <begin position="4"/>
        <end position="56"/>
    </location>
</feature>
<accession>A0ABZ2LNV4</accession>
<dbReference type="SUPFAM" id="SSF69047">
    <property type="entry name" value="Hypothetical protein YjbJ"/>
    <property type="match status" value="1"/>
</dbReference>
<organism evidence="4 5">
    <name type="scientific">Pendulispora albinea</name>
    <dbReference type="NCBI Taxonomy" id="2741071"/>
    <lineage>
        <taxon>Bacteria</taxon>
        <taxon>Pseudomonadati</taxon>
        <taxon>Myxococcota</taxon>
        <taxon>Myxococcia</taxon>
        <taxon>Myxococcales</taxon>
        <taxon>Sorangiineae</taxon>
        <taxon>Pendulisporaceae</taxon>
        <taxon>Pendulispora</taxon>
    </lineage>
</organism>
<dbReference type="PANTHER" id="PTHR34977:SF1">
    <property type="entry name" value="UPF0337 PROTEIN YJBJ"/>
    <property type="match status" value="1"/>
</dbReference>
<dbReference type="Pfam" id="PF05532">
    <property type="entry name" value="CsbD"/>
    <property type="match status" value="1"/>
</dbReference>
<dbReference type="InterPro" id="IPR050423">
    <property type="entry name" value="UPF0337_stress_rsp"/>
</dbReference>
<feature type="compositionally biased region" description="Basic and acidic residues" evidence="2">
    <location>
        <begin position="71"/>
        <end position="80"/>
    </location>
</feature>
<evidence type="ECO:0000256" key="1">
    <source>
        <dbReference type="ARBA" id="ARBA00009129"/>
    </source>
</evidence>
<proteinExistence type="inferred from homology"/>
<evidence type="ECO:0000256" key="2">
    <source>
        <dbReference type="SAM" id="MobiDB-lite"/>
    </source>
</evidence>
<dbReference type="Gene3D" id="1.10.1470.10">
    <property type="entry name" value="YjbJ"/>
    <property type="match status" value="1"/>
</dbReference>
<protein>
    <submittedName>
        <fullName evidence="4">CsbD family protein</fullName>
    </submittedName>
</protein>
<dbReference type="PANTHER" id="PTHR34977">
    <property type="entry name" value="UPF0337 PROTEIN YJBJ"/>
    <property type="match status" value="1"/>
</dbReference>
<comment type="similarity">
    <text evidence="1">Belongs to the UPF0337 (CsbD) family.</text>
</comment>
<dbReference type="InterPro" id="IPR036629">
    <property type="entry name" value="YjbJ_sf"/>
</dbReference>
<evidence type="ECO:0000313" key="4">
    <source>
        <dbReference type="EMBL" id="WXB12592.1"/>
    </source>
</evidence>
<dbReference type="RefSeq" id="WP_394822213.1">
    <property type="nucleotide sequence ID" value="NZ_CP089984.1"/>
</dbReference>
<dbReference type="InterPro" id="IPR026042">
    <property type="entry name" value="YjbJ"/>
</dbReference>
<dbReference type="EMBL" id="CP089984">
    <property type="protein sequence ID" value="WXB12592.1"/>
    <property type="molecule type" value="Genomic_DNA"/>
</dbReference>
<dbReference type="PIRSF" id="PIRSF039008">
    <property type="entry name" value="YjbJ"/>
    <property type="match status" value="1"/>
</dbReference>
<dbReference type="Proteomes" id="UP001370348">
    <property type="component" value="Chromosome"/>
</dbReference>
<feature type="region of interest" description="Disordered" evidence="2">
    <location>
        <begin position="61"/>
        <end position="80"/>
    </location>
</feature>
<dbReference type="InterPro" id="IPR008462">
    <property type="entry name" value="CsbD"/>
</dbReference>
<gene>
    <name evidence="4" type="ORF">LZC94_32680</name>
</gene>
<keyword evidence="5" id="KW-1185">Reference proteome</keyword>
<evidence type="ECO:0000313" key="5">
    <source>
        <dbReference type="Proteomes" id="UP001370348"/>
    </source>
</evidence>
<sequence>MNWDQIEGEWKQIKAHVKSKWAKLTDDDVQALSGKKDALVGKIQERYGVLKDEAERQVDEWIAKVKPGSGDNKDVRPGPR</sequence>